<dbReference type="Proteomes" id="UP000192223">
    <property type="component" value="Unplaced"/>
</dbReference>
<keyword evidence="2" id="KW-0496">Mitochondrion</keyword>
<evidence type="ECO:0000256" key="1">
    <source>
        <dbReference type="ARBA" id="ARBA00004173"/>
    </source>
</evidence>
<evidence type="ECO:0000313" key="4">
    <source>
        <dbReference type="Proteomes" id="UP000192223"/>
    </source>
</evidence>
<dbReference type="InParanoid" id="A0A1W4WW04"/>
<dbReference type="GO" id="GO:0005739">
    <property type="term" value="C:mitochondrion"/>
    <property type="evidence" value="ECO:0007669"/>
    <property type="project" value="UniProtKB-SubCell"/>
</dbReference>
<dbReference type="InterPro" id="IPR048280">
    <property type="entry name" value="COX6B-like"/>
</dbReference>
<sequence length="92" mass="11103">MKKGCNVDTGELKTVAPDPRWPQQNQTYACFTMFTDYHRCIRLLSEKHDTCEYFRYCYERLCPNAWVDKWCEQLQENTFPFPLPKPCNKKKK</sequence>
<proteinExistence type="predicted"/>
<organism evidence="4 5">
    <name type="scientific">Agrilus planipennis</name>
    <name type="common">Emerald ash borer</name>
    <name type="synonym">Agrilus marcopoli</name>
    <dbReference type="NCBI Taxonomy" id="224129"/>
    <lineage>
        <taxon>Eukaryota</taxon>
        <taxon>Metazoa</taxon>
        <taxon>Ecdysozoa</taxon>
        <taxon>Arthropoda</taxon>
        <taxon>Hexapoda</taxon>
        <taxon>Insecta</taxon>
        <taxon>Pterygota</taxon>
        <taxon>Neoptera</taxon>
        <taxon>Endopterygota</taxon>
        <taxon>Coleoptera</taxon>
        <taxon>Polyphaga</taxon>
        <taxon>Elateriformia</taxon>
        <taxon>Buprestoidea</taxon>
        <taxon>Buprestidae</taxon>
        <taxon>Agrilinae</taxon>
        <taxon>Agrilus</taxon>
    </lineage>
</organism>
<dbReference type="GeneID" id="108736675"/>
<dbReference type="RefSeq" id="XP_018324692.1">
    <property type="nucleotide sequence ID" value="XM_018469190.2"/>
</dbReference>
<dbReference type="STRING" id="224129.A0A1W4WW04"/>
<dbReference type="KEGG" id="apln:108736675"/>
<dbReference type="PANTHER" id="PTHR11387">
    <property type="entry name" value="CYTOCHROME C OXIDASE SUBUNIT 6B"/>
    <property type="match status" value="1"/>
</dbReference>
<dbReference type="AlphaFoldDB" id="A0A1W4WW04"/>
<dbReference type="InterPro" id="IPR003213">
    <property type="entry name" value="Cyt_c_oxidase_su6B"/>
</dbReference>
<accession>A0A1W4WW04</accession>
<dbReference type="Gene3D" id="1.10.10.140">
    <property type="entry name" value="Cytochrome c oxidase, subunit VIb"/>
    <property type="match status" value="1"/>
</dbReference>
<keyword evidence="3" id="KW-1015">Disulfide bond</keyword>
<evidence type="ECO:0000256" key="3">
    <source>
        <dbReference type="ARBA" id="ARBA00023157"/>
    </source>
</evidence>
<dbReference type="CDD" id="cd00926">
    <property type="entry name" value="Cyt_c_Oxidase_VIb"/>
    <property type="match status" value="1"/>
</dbReference>
<keyword evidence="4" id="KW-1185">Reference proteome</keyword>
<dbReference type="OrthoDB" id="1107506at2759"/>
<evidence type="ECO:0000313" key="5">
    <source>
        <dbReference type="RefSeq" id="XP_018324692.1"/>
    </source>
</evidence>
<dbReference type="SUPFAM" id="SSF47694">
    <property type="entry name" value="Cytochrome c oxidase subunit h"/>
    <property type="match status" value="1"/>
</dbReference>
<reference evidence="5" key="1">
    <citation type="submission" date="2025-08" db="UniProtKB">
        <authorList>
            <consortium name="RefSeq"/>
        </authorList>
    </citation>
    <scope>IDENTIFICATION</scope>
    <source>
        <tissue evidence="5">Entire body</tissue>
    </source>
</reference>
<evidence type="ECO:0000256" key="2">
    <source>
        <dbReference type="ARBA" id="ARBA00023128"/>
    </source>
</evidence>
<gene>
    <name evidence="5" type="primary">LOC108736675</name>
</gene>
<dbReference type="Pfam" id="PF02297">
    <property type="entry name" value="COX6B"/>
    <property type="match status" value="1"/>
</dbReference>
<protein>
    <submittedName>
        <fullName evidence="5">Cytochrome c oxidase subunit 6b-2-like</fullName>
    </submittedName>
</protein>
<name>A0A1W4WW04_AGRPL</name>
<dbReference type="GO" id="GO:0045277">
    <property type="term" value="C:respiratory chain complex IV"/>
    <property type="evidence" value="ECO:0007669"/>
    <property type="project" value="InterPro"/>
</dbReference>
<dbReference type="InterPro" id="IPR036549">
    <property type="entry name" value="CX6/COA6-like_sf"/>
</dbReference>
<comment type="subcellular location">
    <subcellularLocation>
        <location evidence="1">Mitochondrion</location>
    </subcellularLocation>
</comment>